<dbReference type="AlphaFoldDB" id="A0A1M6V2E8"/>
<evidence type="ECO:0000256" key="1">
    <source>
        <dbReference type="SAM" id="MobiDB-lite"/>
    </source>
</evidence>
<dbReference type="Proteomes" id="UP000184069">
    <property type="component" value="Unassembled WGS sequence"/>
</dbReference>
<reference evidence="3 4" key="1">
    <citation type="submission" date="2016-11" db="EMBL/GenBank/DDBJ databases">
        <authorList>
            <person name="Jaros S."/>
            <person name="Januszkiewicz K."/>
            <person name="Wedrychowicz H."/>
        </authorList>
    </citation>
    <scope>NUCLEOTIDE SEQUENCE [LARGE SCALE GENOMIC DNA]</scope>
    <source>
        <strain evidence="3 4">DSM 27621</strain>
    </source>
</reference>
<feature type="region of interest" description="Disordered" evidence="1">
    <location>
        <begin position="18"/>
        <end position="65"/>
    </location>
</feature>
<feature type="compositionally biased region" description="Polar residues" evidence="1">
    <location>
        <begin position="47"/>
        <end position="65"/>
    </location>
</feature>
<feature type="compositionally biased region" description="Low complexity" evidence="1">
    <location>
        <begin position="18"/>
        <end position="32"/>
    </location>
</feature>
<feature type="chain" id="PRO_5012409818" evidence="2">
    <location>
        <begin position="19"/>
        <end position="65"/>
    </location>
</feature>
<protein>
    <submittedName>
        <fullName evidence="3">Uncharacterized protein</fullName>
    </submittedName>
</protein>
<sequence>MIEIILMLIGLAFSNNNAHTTTANDNNPTTETIQTQSGASDPGGSTGESVGSDTGGETTQTPPKK</sequence>
<gene>
    <name evidence="3" type="ORF">SAMN05444407_10144</name>
</gene>
<accession>A0A1M6V2E8</accession>
<name>A0A1M6V2E8_9FLAO</name>
<dbReference type="STRING" id="1423959.SAMN05444407_10144"/>
<evidence type="ECO:0000313" key="4">
    <source>
        <dbReference type="Proteomes" id="UP000184069"/>
    </source>
</evidence>
<proteinExistence type="predicted"/>
<keyword evidence="2" id="KW-0732">Signal</keyword>
<evidence type="ECO:0000256" key="2">
    <source>
        <dbReference type="SAM" id="SignalP"/>
    </source>
</evidence>
<organism evidence="3 4">
    <name type="scientific">Chryseobacterium contaminans</name>
    <dbReference type="NCBI Taxonomy" id="1423959"/>
    <lineage>
        <taxon>Bacteria</taxon>
        <taxon>Pseudomonadati</taxon>
        <taxon>Bacteroidota</taxon>
        <taxon>Flavobacteriia</taxon>
        <taxon>Flavobacteriales</taxon>
        <taxon>Weeksellaceae</taxon>
        <taxon>Chryseobacterium group</taxon>
        <taxon>Chryseobacterium</taxon>
    </lineage>
</organism>
<feature type="signal peptide" evidence="2">
    <location>
        <begin position="1"/>
        <end position="18"/>
    </location>
</feature>
<dbReference type="RefSeq" id="WP_123872952.1">
    <property type="nucleotide sequence ID" value="NZ_FRBM01000001.1"/>
</dbReference>
<evidence type="ECO:0000313" key="3">
    <source>
        <dbReference type="EMBL" id="SHK75633.1"/>
    </source>
</evidence>
<dbReference type="EMBL" id="FRBM01000001">
    <property type="protein sequence ID" value="SHK75633.1"/>
    <property type="molecule type" value="Genomic_DNA"/>
</dbReference>